<dbReference type="Gene3D" id="2.60.120.260">
    <property type="entry name" value="Galactose-binding domain-like"/>
    <property type="match status" value="1"/>
</dbReference>
<organism evidence="1 2">
    <name type="scientific">Candidatus Paraprevotella stercoravium</name>
    <dbReference type="NCBI Taxonomy" id="2838725"/>
    <lineage>
        <taxon>Bacteria</taxon>
        <taxon>Pseudomonadati</taxon>
        <taxon>Bacteroidota</taxon>
        <taxon>Bacteroidia</taxon>
        <taxon>Bacteroidales</taxon>
        <taxon>Prevotellaceae</taxon>
        <taxon>Paraprevotella</taxon>
    </lineage>
</organism>
<evidence type="ECO:0000313" key="1">
    <source>
        <dbReference type="EMBL" id="MBU3854155.1"/>
    </source>
</evidence>
<accession>A0A9E2L753</accession>
<reference evidence="1" key="2">
    <citation type="submission" date="2021-04" db="EMBL/GenBank/DDBJ databases">
        <authorList>
            <person name="Gilroy R."/>
        </authorList>
    </citation>
    <scope>NUCLEOTIDE SEQUENCE</scope>
    <source>
        <strain evidence="1">G3-2149</strain>
    </source>
</reference>
<dbReference type="AlphaFoldDB" id="A0A9E2L753"/>
<name>A0A9E2L753_9BACT</name>
<comment type="caution">
    <text evidence="1">The sequence shown here is derived from an EMBL/GenBank/DDBJ whole genome shotgun (WGS) entry which is preliminary data.</text>
</comment>
<proteinExistence type="predicted"/>
<evidence type="ECO:0000313" key="2">
    <source>
        <dbReference type="Proteomes" id="UP000823865"/>
    </source>
</evidence>
<dbReference type="SUPFAM" id="SSF49785">
    <property type="entry name" value="Galactose-binding domain-like"/>
    <property type="match status" value="1"/>
</dbReference>
<reference evidence="1" key="1">
    <citation type="journal article" date="2021" name="PeerJ">
        <title>Extensive microbial diversity within the chicken gut microbiome revealed by metagenomics and culture.</title>
        <authorList>
            <person name="Gilroy R."/>
            <person name="Ravi A."/>
            <person name="Getino M."/>
            <person name="Pursley I."/>
            <person name="Horton D.L."/>
            <person name="Alikhan N.F."/>
            <person name="Baker D."/>
            <person name="Gharbi K."/>
            <person name="Hall N."/>
            <person name="Watson M."/>
            <person name="Adriaenssens E.M."/>
            <person name="Foster-Nyarko E."/>
            <person name="Jarju S."/>
            <person name="Secka A."/>
            <person name="Antonio M."/>
            <person name="Oren A."/>
            <person name="Chaudhuri R.R."/>
            <person name="La Ragione R."/>
            <person name="Hildebrand F."/>
            <person name="Pallen M.J."/>
        </authorList>
    </citation>
    <scope>NUCLEOTIDE SEQUENCE</scope>
    <source>
        <strain evidence="1">G3-2149</strain>
    </source>
</reference>
<protein>
    <submittedName>
        <fullName evidence="1">Discoidin domain-containing protein</fullName>
    </submittedName>
</protein>
<sequence length="125" mass="13911">MISDIAWSLQTLYGKVKDGNKYFSNHPETAPAENSSYANLVDGNDNTYFHSSWSASGTDKHYLRAELPEATKDFYIITKRRTNVNSNRPTSMLVEGSDAAEGCRICSDRTASCQERTGNQYAGSR</sequence>
<gene>
    <name evidence="1" type="ORF">H9789_10160</name>
</gene>
<dbReference type="InterPro" id="IPR008979">
    <property type="entry name" value="Galactose-bd-like_sf"/>
</dbReference>
<dbReference type="EMBL" id="JAHLFU010000211">
    <property type="protein sequence ID" value="MBU3854155.1"/>
    <property type="molecule type" value="Genomic_DNA"/>
</dbReference>
<dbReference type="Proteomes" id="UP000823865">
    <property type="component" value="Unassembled WGS sequence"/>
</dbReference>